<dbReference type="AlphaFoldDB" id="A0A923LUU5"/>
<name>A0A923LUU5_9FIRM</name>
<keyword evidence="3" id="KW-1185">Reference proteome</keyword>
<evidence type="ECO:0000313" key="2">
    <source>
        <dbReference type="EMBL" id="MBC5725088.1"/>
    </source>
</evidence>
<dbReference type="NCBIfam" id="TIGR02530">
    <property type="entry name" value="flg_new"/>
    <property type="match status" value="1"/>
</dbReference>
<dbReference type="EMBL" id="JACOPL010000005">
    <property type="protein sequence ID" value="MBC5725088.1"/>
    <property type="molecule type" value="Genomic_DNA"/>
</dbReference>
<dbReference type="InterPro" id="IPR013367">
    <property type="entry name" value="Flagellar_put"/>
</dbReference>
<reference evidence="2" key="1">
    <citation type="submission" date="2020-08" db="EMBL/GenBank/DDBJ databases">
        <title>Genome public.</title>
        <authorList>
            <person name="Liu C."/>
            <person name="Sun Q."/>
        </authorList>
    </citation>
    <scope>NUCLEOTIDE SEQUENCE</scope>
    <source>
        <strain evidence="2">NSJ-28</strain>
    </source>
</reference>
<keyword evidence="2" id="KW-0969">Cilium</keyword>
<dbReference type="Proteomes" id="UP000606499">
    <property type="component" value="Unassembled WGS sequence"/>
</dbReference>
<gene>
    <name evidence="2" type="ORF">H8S45_06410</name>
</gene>
<dbReference type="RefSeq" id="WP_054327088.1">
    <property type="nucleotide sequence ID" value="NZ_JACOPL010000005.1"/>
</dbReference>
<comment type="caution">
    <text evidence="2">The sequence shown here is derived from an EMBL/GenBank/DDBJ whole genome shotgun (WGS) entry which is preliminary data.</text>
</comment>
<organism evidence="2 3">
    <name type="scientific">Agathobaculum faecis</name>
    <dbReference type="NCBI Taxonomy" id="2763013"/>
    <lineage>
        <taxon>Bacteria</taxon>
        <taxon>Bacillati</taxon>
        <taxon>Bacillota</taxon>
        <taxon>Clostridia</taxon>
        <taxon>Eubacteriales</taxon>
        <taxon>Butyricicoccaceae</taxon>
        <taxon>Agathobaculum</taxon>
    </lineage>
</organism>
<keyword evidence="2" id="KW-0282">Flagellum</keyword>
<sequence length="127" mass="13775">MIERLNGTFPAAGTERRQTAPETGTFGDLLRHRLESIGVEAQEGGVALSKHAQQRAEERGIEITGDLMARLNDSVGRAQAKGAKNILVFDATRAFIVNVPQSRVITAISQEEMKDNVFTNIDGAVLL</sequence>
<evidence type="ECO:0000256" key="1">
    <source>
        <dbReference type="SAM" id="MobiDB-lite"/>
    </source>
</evidence>
<accession>A0A923LUU5</accession>
<protein>
    <submittedName>
        <fullName evidence="2">Flagellar biosynthesis protein</fullName>
    </submittedName>
</protein>
<dbReference type="Pfam" id="PF12611">
    <property type="entry name" value="Flagellar_put"/>
    <property type="match status" value="1"/>
</dbReference>
<feature type="region of interest" description="Disordered" evidence="1">
    <location>
        <begin position="1"/>
        <end position="23"/>
    </location>
</feature>
<keyword evidence="2" id="KW-0966">Cell projection</keyword>
<proteinExistence type="predicted"/>
<evidence type="ECO:0000313" key="3">
    <source>
        <dbReference type="Proteomes" id="UP000606499"/>
    </source>
</evidence>